<protein>
    <recommendedName>
        <fullName evidence="8">Nuclear pore complex protein Nup205</fullName>
    </recommendedName>
</protein>
<dbReference type="Proteomes" id="UP001150538">
    <property type="component" value="Unassembled WGS sequence"/>
</dbReference>
<accession>A0A9W8A3F2</accession>
<dbReference type="GO" id="GO:0006999">
    <property type="term" value="P:nuclear pore organization"/>
    <property type="evidence" value="ECO:0007669"/>
    <property type="project" value="TreeGrafter"/>
</dbReference>
<name>A0A9W8A3F2_9FUNG</name>
<dbReference type="GO" id="GO:0044611">
    <property type="term" value="C:nuclear pore inner ring"/>
    <property type="evidence" value="ECO:0007669"/>
    <property type="project" value="TreeGrafter"/>
</dbReference>
<dbReference type="InterPro" id="IPR021827">
    <property type="entry name" value="Nup186/Nup192/Nup205"/>
</dbReference>
<feature type="compositionally biased region" description="Low complexity" evidence="5">
    <location>
        <begin position="720"/>
        <end position="736"/>
    </location>
</feature>
<evidence type="ECO:0000256" key="5">
    <source>
        <dbReference type="SAM" id="MobiDB-lite"/>
    </source>
</evidence>
<dbReference type="EMBL" id="JANBPU010000002">
    <property type="protein sequence ID" value="KAJ1921949.1"/>
    <property type="molecule type" value="Genomic_DNA"/>
</dbReference>
<evidence type="ECO:0000313" key="6">
    <source>
        <dbReference type="EMBL" id="KAJ1921949.1"/>
    </source>
</evidence>
<comment type="similarity">
    <text evidence="2">Belongs to the NUP186/NUP192/NUP205 family.</text>
</comment>
<reference evidence="6" key="1">
    <citation type="submission" date="2022-07" db="EMBL/GenBank/DDBJ databases">
        <title>Phylogenomic reconstructions and comparative analyses of Kickxellomycotina fungi.</title>
        <authorList>
            <person name="Reynolds N.K."/>
            <person name="Stajich J.E."/>
            <person name="Barry K."/>
            <person name="Grigoriev I.V."/>
            <person name="Crous P."/>
            <person name="Smith M.E."/>
        </authorList>
    </citation>
    <scope>NUCLEOTIDE SEQUENCE</scope>
    <source>
        <strain evidence="6">NBRC 100468</strain>
    </source>
</reference>
<keyword evidence="3" id="KW-0813">Transport</keyword>
<dbReference type="OrthoDB" id="2019644at2759"/>
<dbReference type="PANTHER" id="PTHR31344:SF0">
    <property type="entry name" value="NUCLEAR PORE COMPLEX PROTEIN NUP205"/>
    <property type="match status" value="1"/>
</dbReference>
<evidence type="ECO:0000256" key="1">
    <source>
        <dbReference type="ARBA" id="ARBA00004123"/>
    </source>
</evidence>
<dbReference type="Pfam" id="PF11894">
    <property type="entry name" value="Nup192"/>
    <property type="match status" value="1"/>
</dbReference>
<evidence type="ECO:0000256" key="2">
    <source>
        <dbReference type="ARBA" id="ARBA00005892"/>
    </source>
</evidence>
<comment type="caution">
    <text evidence="6">The sequence shown here is derived from an EMBL/GenBank/DDBJ whole genome shotgun (WGS) entry which is preliminary data.</text>
</comment>
<gene>
    <name evidence="6" type="ORF">H4219_000296</name>
</gene>
<comment type="subcellular location">
    <subcellularLocation>
        <location evidence="1">Nucleus</location>
    </subcellularLocation>
</comment>
<organism evidence="6 7">
    <name type="scientific">Mycoemilia scoparia</name>
    <dbReference type="NCBI Taxonomy" id="417184"/>
    <lineage>
        <taxon>Eukaryota</taxon>
        <taxon>Fungi</taxon>
        <taxon>Fungi incertae sedis</taxon>
        <taxon>Zoopagomycota</taxon>
        <taxon>Kickxellomycotina</taxon>
        <taxon>Kickxellomycetes</taxon>
        <taxon>Kickxellales</taxon>
        <taxon>Kickxellaceae</taxon>
        <taxon>Mycoemilia</taxon>
    </lineage>
</organism>
<keyword evidence="4" id="KW-0539">Nucleus</keyword>
<evidence type="ECO:0000256" key="3">
    <source>
        <dbReference type="ARBA" id="ARBA00022448"/>
    </source>
</evidence>
<keyword evidence="7" id="KW-1185">Reference proteome</keyword>
<feature type="region of interest" description="Disordered" evidence="5">
    <location>
        <begin position="717"/>
        <end position="737"/>
    </location>
</feature>
<dbReference type="PANTHER" id="PTHR31344">
    <property type="entry name" value="NUCLEAR PORE COMPLEX PROTEIN NUP205"/>
    <property type="match status" value="1"/>
</dbReference>
<evidence type="ECO:0000256" key="4">
    <source>
        <dbReference type="ARBA" id="ARBA00023242"/>
    </source>
</evidence>
<sequence>MAQTMWKSERFTNLNRLICEAIDAPDALASKFKKDLVKAFNETKADLASLFDFPGKSASVRANLEKGTAVISGKDFQVNKDFIEETKKLSDFLGIDENLAAALFQSGQEHQTKYELPPGESAVILYLTERQSKLSCLDNILRGVIKLEDSHPVREALESCISDIISTTISSSLQNSGDNQDRFPKRMLNTINKLSESHKTMISIQKGPTQNMPYDEEVIAEVALKYESERVMISEIFYHLATLSYLTLEEIILLVEWIQKSETSDAVALRILTVVLCILDTQTSLPHSMSEDAVLDRLWKLKSDEEKFKRLNVLITTESQWKVSGFQGLVSLQWSLLALFATKQWPEFGPNFGFRVDRIESMAESAIKNNAIQVCSEYLLAYKVAGDLDYENLLHGSQADLQSDASVEQIQTYAKHTNVDGDFQFNIETQIGNLINCFISRMSRIIRNIRYREEDTILEYQQREQQRAAIMSSQGYHRSYNQQVVPEALEKPRRDTEALFSLIALLFADRPDAGLLFWVPNGNDQENSDRLIVFLRWGADSREQGMIRAYFDMLSSLACGPEASRYAHEYMYTSDQPSMSMGGKAPLCSWMSLFGALDFYATKLSQTAEQSSAETPTIPTSEVSLLCSFLRLLRQVALNSTTARIALYESQPYNAIASLFSLLGCSVPVILKAAILNTISAFCTLSPFEQQTDNTRSATEEMARQVWLQLEHAQALPTVGKGKNSQSSSGSGLSRGTMQLGRDISTLWQKRGGIAYELEELEAADETYPETRAFLHLLSSLIHISAQAPPLSDLEKDPNLFSMSSPSIPGFLGEQYRIPGINPYVGFVLDAIFMKVRDREYRQSLEKWSIIAGCLDVVERCLATMDLSNFVVEGGVASSSDFANKPGGMQAALRYLVTQPGFEISIRILCGSRLLDEILNVLSTDIAQVNFATNEEGHLIRASVVSSLRIILRTLNIQDTLLQCVIPLLGSSNTQEVLGFPLNLPRSITTLDNLLLHRQDAVARIALLINSTVNLDICLATVKILAVLADSPAFSGDDGNPYTNSTSTMTPINRLVGLLDKSDESVRIMHGFINCLELNGNEIPEDTMLGGSLDSHISLGFTNGLNDANPATPAMSVRIAIMDLLIHNLDRSKTCPTISHWLLGFNLLKPASTDLPTPNKRSTCLHAILDLFPKSNSLSGNENALEAQDENLLMNFHPRLAERCYHLIYRLYSDPVTIDVIARYLRSSGHFLVSQIYSLPAKISCFNTSEQETTFGIPFRAFSQLNARSWLFRIVAFELHTAFLAGAQSAVQSLVKLLIGSGSYIADDSNIFTTAGFNAPMKLVEHFISLWRSYKDLISSLRQLKNSDLQINDPESHGFDSMSLPTIAQAKSLLGVDIDSCLTRDSRGCVIYDLHTILFLLRRSERELEQRGELISEGARSRAKTSIRLIMIESFYLNQERDLFFAFMKAMEGWQQITNILVTSAWKYIGKAGIDREQIPIELLAEMLPVFTDSADIPIDEASYSGMDDSMVGSYIQDSSSANDDSRFDAILRTLSPSIVLLTDKLQQEWASADVLDTSGTSISFNKSSNPTQSLNKVIGIDKSYERHLSLWKLLVASALTPSAQRELPLRGNIYSAILHYLNGLTILATKSSSNSKIPVSKHPLLVGAADILTTTSFGDRLLDSVSRDAADAWDAWKTVAFSVLDALANLYSQESRSRIITFITQKNYFGQYVGSLRREDDALQQTLEENPQTLNPIYIYESKMAFFLRLSQRHDGAEKLMENGIIDILSDCKFLDIHLASLSMTNNGSDSFIPSHVERYHQLFMPALNLVSLLVTKIGRDNITQLMKVSHFITQHYATFEAILKQATQLAMPSDMTEDQMFAQSSYLNTTILQQVKAITTLVFYISRHQAVVDRERATTSSGSVGIVALHPHILALLPKFGYSNKWASRLLPSNENERLQSQVTFSNLLEVSNSSSTNPIPNADPLPSTLFTKQADRVVQSIVRNVLAYAHSTSEATNAGDPLSMWPAFTCSLGHARHTDFAPSLATLSEIINFYINRSRQFELCLTEASKILSNPSQADVNSLKRILSASPIDDLDNMISSQIRAIASAHIRNMEKDIKEELTMVSAMLQMSTLLLWRHVDSFLNASSFEGNDVRQTNGFSSFSQRDRYVGGMPVPSYRDRETLLSDATIVLPPLLNSLSQLVENPVTKTSLSERNAGDQVALMRMLIRQIKDMILRDGDDI</sequence>
<evidence type="ECO:0008006" key="8">
    <source>
        <dbReference type="Google" id="ProtNLM"/>
    </source>
</evidence>
<proteinExistence type="inferred from homology"/>
<evidence type="ECO:0000313" key="7">
    <source>
        <dbReference type="Proteomes" id="UP001150538"/>
    </source>
</evidence>
<dbReference type="GO" id="GO:0017056">
    <property type="term" value="F:structural constituent of nuclear pore"/>
    <property type="evidence" value="ECO:0007669"/>
    <property type="project" value="TreeGrafter"/>
</dbReference>